<evidence type="ECO:0000256" key="2">
    <source>
        <dbReference type="ARBA" id="ARBA00023157"/>
    </source>
</evidence>
<dbReference type="VEuPathDB" id="VectorBase:ASIS018020"/>
<dbReference type="EMBL" id="ATLV01024516">
    <property type="status" value="NOT_ANNOTATED_CDS"/>
    <property type="molecule type" value="Genomic_DNA"/>
</dbReference>
<dbReference type="EnsemblMetazoa" id="ASIC019604-RA">
    <property type="protein sequence ID" value="ASIC019604-PA"/>
    <property type="gene ID" value="ASIC019604"/>
</dbReference>
<keyword evidence="7" id="KW-1185">Reference proteome</keyword>
<evidence type="ECO:0000313" key="5">
    <source>
        <dbReference type="EMBL" id="KFB51540.1"/>
    </source>
</evidence>
<dbReference type="OrthoDB" id="6236007at2759"/>
<proteinExistence type="predicted"/>
<dbReference type="PANTHER" id="PTHR23259:SF70">
    <property type="entry name" value="ACCESSORY GLAND PROTEIN ACP62F-RELATED"/>
    <property type="match status" value="1"/>
</dbReference>
<name>A0A084WMU6_ANOSI</name>
<dbReference type="Gene3D" id="2.10.25.10">
    <property type="entry name" value="Laminin"/>
    <property type="match status" value="1"/>
</dbReference>
<keyword evidence="2" id="KW-1015">Disulfide bond</keyword>
<protein>
    <submittedName>
        <fullName evidence="5">AGAP006813-PA-like protein</fullName>
    </submittedName>
    <submittedName>
        <fullName evidence="6">TIL domain-containing protein</fullName>
    </submittedName>
</protein>
<dbReference type="PANTHER" id="PTHR23259">
    <property type="entry name" value="RIDDLE"/>
    <property type="match status" value="1"/>
</dbReference>
<dbReference type="SUPFAM" id="SSF57567">
    <property type="entry name" value="Serine protease inhibitors"/>
    <property type="match status" value="1"/>
</dbReference>
<sequence length="112" mass="11934">MVRKIAALLLLIASLGVVLVESNNATAQHTVTTTTEEPSEDVVEEMPIISCTGVAEVYNVCGPACGDRTCDNQGRSDVPCTKQCVEGCYCRSGYVRNKAGTCILPYRCGRSA</sequence>
<dbReference type="EMBL" id="KE525352">
    <property type="protein sequence ID" value="KFB51540.1"/>
    <property type="molecule type" value="Genomic_DNA"/>
</dbReference>
<keyword evidence="3" id="KW-0732">Signal</keyword>
<dbReference type="Pfam" id="PF01826">
    <property type="entry name" value="TIL"/>
    <property type="match status" value="1"/>
</dbReference>
<organism evidence="5">
    <name type="scientific">Anopheles sinensis</name>
    <name type="common">Mosquito</name>
    <dbReference type="NCBI Taxonomy" id="74873"/>
    <lineage>
        <taxon>Eukaryota</taxon>
        <taxon>Metazoa</taxon>
        <taxon>Ecdysozoa</taxon>
        <taxon>Arthropoda</taxon>
        <taxon>Hexapoda</taxon>
        <taxon>Insecta</taxon>
        <taxon>Pterygota</taxon>
        <taxon>Neoptera</taxon>
        <taxon>Endopterygota</taxon>
        <taxon>Diptera</taxon>
        <taxon>Nematocera</taxon>
        <taxon>Culicoidea</taxon>
        <taxon>Culicidae</taxon>
        <taxon>Anophelinae</taxon>
        <taxon>Anopheles</taxon>
    </lineage>
</organism>
<dbReference type="CDD" id="cd19941">
    <property type="entry name" value="TIL"/>
    <property type="match status" value="1"/>
</dbReference>
<evidence type="ECO:0000259" key="4">
    <source>
        <dbReference type="Pfam" id="PF01826"/>
    </source>
</evidence>
<dbReference type="InterPro" id="IPR002919">
    <property type="entry name" value="TIL_dom"/>
</dbReference>
<accession>A0A084WMU6</accession>
<dbReference type="GO" id="GO:0030414">
    <property type="term" value="F:peptidase inhibitor activity"/>
    <property type="evidence" value="ECO:0007669"/>
    <property type="project" value="UniProtKB-KW"/>
</dbReference>
<dbReference type="VEuPathDB" id="VectorBase:ASIC019604"/>
<gene>
    <name evidence="5" type="ORF">ZHAS_00019604</name>
</gene>
<dbReference type="STRING" id="74873.A0A084WMU6"/>
<dbReference type="OMA" id="ECTDPRE"/>
<dbReference type="InterPro" id="IPR051368">
    <property type="entry name" value="SerProtInhib-TIL_Domain"/>
</dbReference>
<feature type="chain" id="PRO_5001785234" evidence="3">
    <location>
        <begin position="23"/>
        <end position="112"/>
    </location>
</feature>
<evidence type="ECO:0000256" key="1">
    <source>
        <dbReference type="ARBA" id="ARBA00022690"/>
    </source>
</evidence>
<evidence type="ECO:0000313" key="6">
    <source>
        <dbReference type="EnsemblMetazoa" id="ASIC019604-PA"/>
    </source>
</evidence>
<dbReference type="InterPro" id="IPR036084">
    <property type="entry name" value="Ser_inhib-like_sf"/>
</dbReference>
<reference evidence="5 7" key="1">
    <citation type="journal article" date="2014" name="BMC Genomics">
        <title>Genome sequence of Anopheles sinensis provides insight into genetics basis of mosquito competence for malaria parasites.</title>
        <authorList>
            <person name="Zhou D."/>
            <person name="Zhang D."/>
            <person name="Ding G."/>
            <person name="Shi L."/>
            <person name="Hou Q."/>
            <person name="Ye Y."/>
            <person name="Xu Y."/>
            <person name="Zhou H."/>
            <person name="Xiong C."/>
            <person name="Li S."/>
            <person name="Yu J."/>
            <person name="Hong S."/>
            <person name="Yu X."/>
            <person name="Zou P."/>
            <person name="Chen C."/>
            <person name="Chang X."/>
            <person name="Wang W."/>
            <person name="Lv Y."/>
            <person name="Sun Y."/>
            <person name="Ma L."/>
            <person name="Shen B."/>
            <person name="Zhu C."/>
        </authorList>
    </citation>
    <scope>NUCLEOTIDE SEQUENCE [LARGE SCALE GENOMIC DNA]</scope>
</reference>
<dbReference type="Proteomes" id="UP000030765">
    <property type="component" value="Unassembled WGS sequence"/>
</dbReference>
<evidence type="ECO:0000313" key="7">
    <source>
        <dbReference type="Proteomes" id="UP000030765"/>
    </source>
</evidence>
<dbReference type="AlphaFoldDB" id="A0A084WMU6"/>
<keyword evidence="1" id="KW-0646">Protease inhibitor</keyword>
<feature type="domain" description="TIL" evidence="4">
    <location>
        <begin position="55"/>
        <end position="108"/>
    </location>
</feature>
<reference evidence="6" key="2">
    <citation type="submission" date="2020-05" db="UniProtKB">
        <authorList>
            <consortium name="EnsemblMetazoa"/>
        </authorList>
    </citation>
    <scope>IDENTIFICATION</scope>
</reference>
<evidence type="ECO:0000256" key="3">
    <source>
        <dbReference type="SAM" id="SignalP"/>
    </source>
</evidence>
<feature type="signal peptide" evidence="3">
    <location>
        <begin position="1"/>
        <end position="22"/>
    </location>
</feature>